<dbReference type="EMBL" id="ML977030">
    <property type="protein sequence ID" value="KAF1949916.1"/>
    <property type="molecule type" value="Genomic_DNA"/>
</dbReference>
<feature type="transmembrane region" description="Helical" evidence="2">
    <location>
        <begin position="329"/>
        <end position="350"/>
    </location>
</feature>
<gene>
    <name evidence="5" type="ORF">CC80DRAFT_250202</name>
</gene>
<feature type="transmembrane region" description="Helical" evidence="2">
    <location>
        <begin position="918"/>
        <end position="937"/>
    </location>
</feature>
<dbReference type="Pfam" id="PF25550">
    <property type="entry name" value="DUF7928"/>
    <property type="match status" value="1"/>
</dbReference>
<keyword evidence="2" id="KW-0812">Transmembrane</keyword>
<keyword evidence="2" id="KW-0472">Membrane</keyword>
<proteinExistence type="predicted"/>
<dbReference type="InterPro" id="IPR057688">
    <property type="entry name" value="DUF7928"/>
</dbReference>
<evidence type="ECO:0000259" key="3">
    <source>
        <dbReference type="Pfam" id="PF13632"/>
    </source>
</evidence>
<protein>
    <submittedName>
        <fullName evidence="5">Uncharacterized protein</fullName>
    </submittedName>
</protein>
<feature type="transmembrane region" description="Helical" evidence="2">
    <location>
        <begin position="291"/>
        <end position="317"/>
    </location>
</feature>
<sequence>MQSMASAGGDRESQGSSTEYGVAKAIRPGLTFRDSAGSSIASRGSHGGDRHDVMVKFLHRRCSQAKWLQPPEDEYGVVDSGTANLGVLLRRPDGIYTAEPLFLNQDLVSAVEKLNVTVAFTMSSEITFALLQQITPFQTEFFLDPRGFVLPIANSARDIATGKSTISRDAYICLCRRERMVLVWGDTVPGILAHGTDVETKLLGLVWGSHIPSHNSISPYHPTPQVQSQPVSTPGRTRSSMFPISTPMDASLPSEMSEKIGAIDRAIEVEEMGDQAFDPEKEAELPERKLLLVHAVTIGIAMILVIVVEMACVAKLITEYRLDGTMIRFALVATIPLFAAFSLGLAYNIHDLANAPQLGRDEHLLTRAQFFFIVIGGSLGQLFGPLSALQGNSLYYSGKAPKRARHLNYELPHVTIQMPVYKEGLKGVIIPTVTSLLDAVKYYEEQGGTASIFVNEDGMRCVSAEMQEARKAFYELNNIGWVARPKHSEPKKKKSGGLFSKKGEEPEEEGEPEEYFYRAGHFKKASNMNYCLDFSLRVEDELLRLIDDRCTGRGCTQNELTVEDEDELYEQAMKTMLEKDGGRTWAAGNIRMGEIILIVDSDTRVPEDCLLFGALEMHESPEVALLQHASGIMQVVNNVFENGITYFTDLVYTSIQYAVGNGDCAPFVGHNTFIRWKAIQSIAFEQDGMTKFWSEEHVSEDFDVSLRLQINKFVVRLATYHNGGFKEGVSLTVYDELARWEKYAYGCNELVFNPIIKWPTKGPITPLFWKFLWSPIKVTSKMTILAYIGTYYAIASAIPLTLTNYLIVGLFADDVDQFYITSWKIFVGMAVVFNVLSPLAYAMLRHRLGQKTFFWSLMETVKWMPFFLLFFGGISFHLLKALFCHFFSVRIEWTATAKELSESGFRVGLDRIVRDFKWMYLFLLPIVGGMIYLAIFAERGWTISDFAAIVPLANQVGCHALLPFALGLF</sequence>
<organism evidence="5 6">
    <name type="scientific">Byssothecium circinans</name>
    <dbReference type="NCBI Taxonomy" id="147558"/>
    <lineage>
        <taxon>Eukaryota</taxon>
        <taxon>Fungi</taxon>
        <taxon>Dikarya</taxon>
        <taxon>Ascomycota</taxon>
        <taxon>Pezizomycotina</taxon>
        <taxon>Dothideomycetes</taxon>
        <taxon>Pleosporomycetidae</taxon>
        <taxon>Pleosporales</taxon>
        <taxon>Massarineae</taxon>
        <taxon>Massarinaceae</taxon>
        <taxon>Byssothecium</taxon>
    </lineage>
</organism>
<feature type="domain" description="Glycosyltransferase 2-like" evidence="3">
    <location>
        <begin position="595"/>
        <end position="807"/>
    </location>
</feature>
<keyword evidence="6" id="KW-1185">Reference proteome</keyword>
<dbReference type="OrthoDB" id="38531at2759"/>
<accession>A0A6A5TGI3</accession>
<feature type="region of interest" description="Disordered" evidence="1">
    <location>
        <begin position="216"/>
        <end position="240"/>
    </location>
</feature>
<feature type="domain" description="DUF7928" evidence="4">
    <location>
        <begin position="49"/>
        <end position="212"/>
    </location>
</feature>
<feature type="region of interest" description="Disordered" evidence="1">
    <location>
        <begin position="486"/>
        <end position="512"/>
    </location>
</feature>
<evidence type="ECO:0000313" key="5">
    <source>
        <dbReference type="EMBL" id="KAF1949916.1"/>
    </source>
</evidence>
<feature type="transmembrane region" description="Helical" evidence="2">
    <location>
        <begin position="370"/>
        <end position="389"/>
    </location>
</feature>
<feature type="transmembrane region" description="Helical" evidence="2">
    <location>
        <begin position="823"/>
        <end position="844"/>
    </location>
</feature>
<dbReference type="PANTHER" id="PTHR35408:SF2">
    <property type="entry name" value="GLYCOSYLTRANSFERASE 2-LIKE DOMAIN-CONTAINING PROTEIN"/>
    <property type="match status" value="1"/>
</dbReference>
<dbReference type="AlphaFoldDB" id="A0A6A5TGI3"/>
<dbReference type="InterPro" id="IPR001173">
    <property type="entry name" value="Glyco_trans_2-like"/>
</dbReference>
<keyword evidence="2" id="KW-1133">Transmembrane helix</keyword>
<evidence type="ECO:0000256" key="1">
    <source>
        <dbReference type="SAM" id="MobiDB-lite"/>
    </source>
</evidence>
<feature type="transmembrane region" description="Helical" evidence="2">
    <location>
        <begin position="865"/>
        <end position="888"/>
    </location>
</feature>
<dbReference type="SUPFAM" id="SSF53448">
    <property type="entry name" value="Nucleotide-diphospho-sugar transferases"/>
    <property type="match status" value="1"/>
</dbReference>
<reference evidence="5" key="1">
    <citation type="journal article" date="2020" name="Stud. Mycol.">
        <title>101 Dothideomycetes genomes: a test case for predicting lifestyles and emergence of pathogens.</title>
        <authorList>
            <person name="Haridas S."/>
            <person name="Albert R."/>
            <person name="Binder M."/>
            <person name="Bloem J."/>
            <person name="Labutti K."/>
            <person name="Salamov A."/>
            <person name="Andreopoulos B."/>
            <person name="Baker S."/>
            <person name="Barry K."/>
            <person name="Bills G."/>
            <person name="Bluhm B."/>
            <person name="Cannon C."/>
            <person name="Castanera R."/>
            <person name="Culley D."/>
            <person name="Daum C."/>
            <person name="Ezra D."/>
            <person name="Gonzalez J."/>
            <person name="Henrissat B."/>
            <person name="Kuo A."/>
            <person name="Liang C."/>
            <person name="Lipzen A."/>
            <person name="Lutzoni F."/>
            <person name="Magnuson J."/>
            <person name="Mondo S."/>
            <person name="Nolan M."/>
            <person name="Ohm R."/>
            <person name="Pangilinan J."/>
            <person name="Park H.-J."/>
            <person name="Ramirez L."/>
            <person name="Alfaro M."/>
            <person name="Sun H."/>
            <person name="Tritt A."/>
            <person name="Yoshinaga Y."/>
            <person name="Zwiers L.-H."/>
            <person name="Turgeon B."/>
            <person name="Goodwin S."/>
            <person name="Spatafora J."/>
            <person name="Crous P."/>
            <person name="Grigoriev I."/>
        </authorList>
    </citation>
    <scope>NUCLEOTIDE SEQUENCE</scope>
    <source>
        <strain evidence="5">CBS 675.92</strain>
    </source>
</reference>
<evidence type="ECO:0000256" key="2">
    <source>
        <dbReference type="SAM" id="Phobius"/>
    </source>
</evidence>
<dbReference type="Pfam" id="PF13632">
    <property type="entry name" value="Glyco_trans_2_3"/>
    <property type="match status" value="1"/>
</dbReference>
<evidence type="ECO:0000259" key="4">
    <source>
        <dbReference type="Pfam" id="PF25550"/>
    </source>
</evidence>
<feature type="transmembrane region" description="Helical" evidence="2">
    <location>
        <begin position="784"/>
        <end position="811"/>
    </location>
</feature>
<dbReference type="Gene3D" id="3.90.550.10">
    <property type="entry name" value="Spore Coat Polysaccharide Biosynthesis Protein SpsA, Chain A"/>
    <property type="match status" value="1"/>
</dbReference>
<dbReference type="Proteomes" id="UP000800035">
    <property type="component" value="Unassembled WGS sequence"/>
</dbReference>
<dbReference type="InterPro" id="IPR029044">
    <property type="entry name" value="Nucleotide-diphossugar_trans"/>
</dbReference>
<name>A0A6A5TGI3_9PLEO</name>
<evidence type="ECO:0000313" key="6">
    <source>
        <dbReference type="Proteomes" id="UP000800035"/>
    </source>
</evidence>
<dbReference type="PANTHER" id="PTHR35408">
    <property type="entry name" value="CHROMOSOME 15, WHOLE GENOME SHOTGUN SEQUENCE"/>
    <property type="match status" value="1"/>
</dbReference>